<accession>A0AAX6GAH7</accession>
<dbReference type="GO" id="GO:0005829">
    <property type="term" value="C:cytosol"/>
    <property type="evidence" value="ECO:0007669"/>
    <property type="project" value="UniProtKB-SubCell"/>
</dbReference>
<proteinExistence type="inferred from homology"/>
<evidence type="ECO:0000313" key="8">
    <source>
        <dbReference type="EMBL" id="KAJ6825704.1"/>
    </source>
</evidence>
<dbReference type="GO" id="GO:0072659">
    <property type="term" value="P:protein localization to plasma membrane"/>
    <property type="evidence" value="ECO:0007669"/>
    <property type="project" value="TreeGrafter"/>
</dbReference>
<evidence type="ECO:0000256" key="1">
    <source>
        <dbReference type="ARBA" id="ARBA00004236"/>
    </source>
</evidence>
<evidence type="ECO:0000256" key="7">
    <source>
        <dbReference type="SAM" id="MobiDB-lite"/>
    </source>
</evidence>
<gene>
    <name evidence="8" type="ORF">M6B38_377690</name>
</gene>
<reference evidence="8" key="2">
    <citation type="submission" date="2023-04" db="EMBL/GenBank/DDBJ databases">
        <authorList>
            <person name="Bruccoleri R.E."/>
            <person name="Oakeley E.J."/>
            <person name="Faust A.-M."/>
            <person name="Dessus-Babus S."/>
            <person name="Altorfer M."/>
            <person name="Burckhardt D."/>
            <person name="Oertli M."/>
            <person name="Naumann U."/>
            <person name="Petersen F."/>
            <person name="Wong J."/>
        </authorList>
    </citation>
    <scope>NUCLEOTIDE SEQUENCE</scope>
    <source>
        <strain evidence="8">GSM-AAB239-AS_SAM_17_03QT</strain>
        <tissue evidence="8">Leaf</tissue>
    </source>
</reference>
<dbReference type="PANTHER" id="PTHR31220:SF1">
    <property type="entry name" value="GH21176P"/>
    <property type="match status" value="1"/>
</dbReference>
<reference evidence="8" key="1">
    <citation type="journal article" date="2023" name="GigaByte">
        <title>Genome assembly of the bearded iris, Iris pallida Lam.</title>
        <authorList>
            <person name="Bruccoleri R.E."/>
            <person name="Oakeley E.J."/>
            <person name="Faust A.M.E."/>
            <person name="Altorfer M."/>
            <person name="Dessus-Babus S."/>
            <person name="Burckhardt D."/>
            <person name="Oertli M."/>
            <person name="Naumann U."/>
            <person name="Petersen F."/>
            <person name="Wong J."/>
        </authorList>
    </citation>
    <scope>NUCLEOTIDE SEQUENCE</scope>
    <source>
        <strain evidence="8">GSM-AAB239-AS_SAM_17_03QT</strain>
    </source>
</reference>
<comment type="similarity">
    <text evidence="6">Belongs to the Hyccin family.</text>
</comment>
<comment type="subcellular location">
    <subcellularLocation>
        <location evidence="1">Cell membrane</location>
    </subcellularLocation>
    <subcellularLocation>
        <location evidence="2">Cytoplasm</location>
        <location evidence="2">Cytosol</location>
    </subcellularLocation>
</comment>
<protein>
    <recommendedName>
        <fullName evidence="10">Hyccin</fullName>
    </recommendedName>
</protein>
<evidence type="ECO:0000256" key="6">
    <source>
        <dbReference type="ARBA" id="ARBA00034482"/>
    </source>
</evidence>
<sequence length="387" mass="41841">MTITATTTTTSSPSSSSSASTTPNSNPNPNSTSTWWESLSRARSRVLSLSPLLPSLPHQTLTLIADSDRPAHSLLSLLPHLSHHLSDDPHSGSGDDPLCNWLYDTYLLPDPPELRLLVLSLLPLLSHLYLSRVVSRPDLSLAGFEAVLLAVYTAEAKIRGGKPVLVSVPDLSSPSLYHSPRVQPQTHHRRASADPHPGTPLTGVLSPPLEPQLAVKSTKRACIVGVALDSFFKKISLVPPRAKSDFCAFVVSWAGQECRCRYEFDDGLDVEVETNCEYVEGNRIPLPWELLQPVLRIIGHCLLAPGNDQEVRDAASAAARAVYARAMHEIIPQAILAARSLIRLDVSARKKEREAAAAMLAVSPGGAASNPATPSKPKRQDVLLFSK</sequence>
<evidence type="ECO:0000256" key="2">
    <source>
        <dbReference type="ARBA" id="ARBA00004514"/>
    </source>
</evidence>
<evidence type="ECO:0000313" key="9">
    <source>
        <dbReference type="Proteomes" id="UP001140949"/>
    </source>
</evidence>
<keyword evidence="5" id="KW-0472">Membrane</keyword>
<dbReference type="AlphaFoldDB" id="A0AAX6GAH7"/>
<dbReference type="EMBL" id="JANAVB010021597">
    <property type="protein sequence ID" value="KAJ6825704.1"/>
    <property type="molecule type" value="Genomic_DNA"/>
</dbReference>
<dbReference type="Pfam" id="PF09790">
    <property type="entry name" value="Hyccin"/>
    <property type="match status" value="1"/>
</dbReference>
<keyword evidence="9" id="KW-1185">Reference proteome</keyword>
<dbReference type="Proteomes" id="UP001140949">
    <property type="component" value="Unassembled WGS sequence"/>
</dbReference>
<feature type="region of interest" description="Disordered" evidence="7">
    <location>
        <begin position="177"/>
        <end position="205"/>
    </location>
</feature>
<keyword evidence="4" id="KW-0963">Cytoplasm</keyword>
<feature type="region of interest" description="Disordered" evidence="7">
    <location>
        <begin position="1"/>
        <end position="34"/>
    </location>
</feature>
<name>A0AAX6GAH7_IRIPA</name>
<feature type="region of interest" description="Disordered" evidence="7">
    <location>
        <begin position="363"/>
        <end position="387"/>
    </location>
</feature>
<dbReference type="GO" id="GO:0005886">
    <property type="term" value="C:plasma membrane"/>
    <property type="evidence" value="ECO:0007669"/>
    <property type="project" value="UniProtKB-SubCell"/>
</dbReference>
<evidence type="ECO:0000256" key="5">
    <source>
        <dbReference type="ARBA" id="ARBA00023136"/>
    </source>
</evidence>
<organism evidence="8 9">
    <name type="scientific">Iris pallida</name>
    <name type="common">Sweet iris</name>
    <dbReference type="NCBI Taxonomy" id="29817"/>
    <lineage>
        <taxon>Eukaryota</taxon>
        <taxon>Viridiplantae</taxon>
        <taxon>Streptophyta</taxon>
        <taxon>Embryophyta</taxon>
        <taxon>Tracheophyta</taxon>
        <taxon>Spermatophyta</taxon>
        <taxon>Magnoliopsida</taxon>
        <taxon>Liliopsida</taxon>
        <taxon>Asparagales</taxon>
        <taxon>Iridaceae</taxon>
        <taxon>Iridoideae</taxon>
        <taxon>Irideae</taxon>
        <taxon>Iris</taxon>
    </lineage>
</organism>
<dbReference type="PANTHER" id="PTHR31220">
    <property type="entry name" value="HYCCIN RELATED"/>
    <property type="match status" value="1"/>
</dbReference>
<keyword evidence="3" id="KW-1003">Cell membrane</keyword>
<comment type="caution">
    <text evidence="8">The sequence shown here is derived from an EMBL/GenBank/DDBJ whole genome shotgun (WGS) entry which is preliminary data.</text>
</comment>
<evidence type="ECO:0008006" key="10">
    <source>
        <dbReference type="Google" id="ProtNLM"/>
    </source>
</evidence>
<evidence type="ECO:0000256" key="4">
    <source>
        <dbReference type="ARBA" id="ARBA00022490"/>
    </source>
</evidence>
<dbReference type="GO" id="GO:0046854">
    <property type="term" value="P:phosphatidylinositol phosphate biosynthetic process"/>
    <property type="evidence" value="ECO:0007669"/>
    <property type="project" value="TreeGrafter"/>
</dbReference>
<dbReference type="InterPro" id="IPR018619">
    <property type="entry name" value="Hyccin"/>
</dbReference>
<evidence type="ECO:0000256" key="3">
    <source>
        <dbReference type="ARBA" id="ARBA00022475"/>
    </source>
</evidence>